<dbReference type="Proteomes" id="UP000306813">
    <property type="component" value="Unassembled WGS sequence"/>
</dbReference>
<dbReference type="GeneID" id="52037824"/>
<proteinExistence type="predicted"/>
<evidence type="ECO:0000313" key="4">
    <source>
        <dbReference type="Proteomes" id="UP000306813"/>
    </source>
</evidence>
<evidence type="ECO:0000256" key="1">
    <source>
        <dbReference type="SAM" id="MobiDB-lite"/>
    </source>
</evidence>
<evidence type="ECO:0000259" key="2">
    <source>
        <dbReference type="Pfam" id="PF03432"/>
    </source>
</evidence>
<comment type="caution">
    <text evidence="3">The sequence shown here is derived from an EMBL/GenBank/DDBJ whole genome shotgun (WGS) entry which is preliminary data.</text>
</comment>
<name>A0AAX2UL55_9BACT</name>
<sequence>MCAVIFKRKDEEELRAKKFIDYGKFARKNCYKFIDYHIGSYYTKTAFSKDKNSKIKKESNRFINKNQHIKNTEVLVKITSNSKNQNAIYKHLEYISRNGSVETLVTDLNYCEPEFRDTISGQYHLMGKEYLKYTHSFYEEKIDLSKSKNARKAQRLTFNMVFSLKDYQGIDEFSFDPELVKKATFYTIKKFYPNNFFVLALHTDTNNPHCHICLKIQDENGKRIDIRKADLHKLREEFAKNLNNLGLEATATRKYEKNTEKYISSSLYKDKVVPDFYPNAIKERNDPRFAPNQLKCFEIVDFGNAPYEFMQGNPQSYFITYLTKDFRKVSIWGQDLERIVKENDLKKGDFAKFHKIGRAYKMKSYEKIVKNSLYEINEPIYYSKWDCIVYDMEKKSLSKDKFEKLAQQEVLKPSVKFIKKISKEHNARKPRRPDSSRHYTKEEWAKYHQRRGRKAKRALQTPTSLYKSEFNFDERRGFNNLAPREFDSLRTLPQSSMDFTKREESKNTDLFLSSDAYPKLLNAQSQAYTELRWTASSSSGIRGIENNKENLERE</sequence>
<organism evidence="3 4">
    <name type="scientific">Campylobacter helveticus</name>
    <dbReference type="NCBI Taxonomy" id="28898"/>
    <lineage>
        <taxon>Bacteria</taxon>
        <taxon>Pseudomonadati</taxon>
        <taxon>Campylobacterota</taxon>
        <taxon>Epsilonproteobacteria</taxon>
        <taxon>Campylobacterales</taxon>
        <taxon>Campylobacteraceae</taxon>
        <taxon>Campylobacter</taxon>
    </lineage>
</organism>
<feature type="compositionally biased region" description="Basic residues" evidence="1">
    <location>
        <begin position="447"/>
        <end position="457"/>
    </location>
</feature>
<dbReference type="NCBIfam" id="NF041450">
    <property type="entry name" value="MobP1"/>
    <property type="match status" value="1"/>
</dbReference>
<dbReference type="EMBL" id="VDBS01000037">
    <property type="protein sequence ID" value="TNB57499.1"/>
    <property type="molecule type" value="Genomic_DNA"/>
</dbReference>
<feature type="domain" description="MobA/VirD2-like nuclease" evidence="2">
    <location>
        <begin position="138"/>
        <end position="238"/>
    </location>
</feature>
<dbReference type="Pfam" id="PF03432">
    <property type="entry name" value="Relaxase"/>
    <property type="match status" value="1"/>
</dbReference>
<reference evidence="3 4" key="1">
    <citation type="submission" date="2019-05" db="EMBL/GenBank/DDBJ databases">
        <title>Draft genomes of eight strains of Campylobacter helveticus isolated from cats and a dog in New Zealand.</title>
        <authorList>
            <person name="Bojanic K."/>
            <person name="Midwinter A.C."/>
            <person name="Biggs P.J."/>
            <person name="Acke E."/>
            <person name="Cornelius A.J."/>
            <person name="Marshall J.C."/>
        </authorList>
    </citation>
    <scope>NUCLEOTIDE SEQUENCE [LARGE SCALE GENOMIC DNA]</scope>
    <source>
        <strain evidence="3 4">ACP123b</strain>
    </source>
</reference>
<accession>A0AAX2UL55</accession>
<feature type="region of interest" description="Disordered" evidence="1">
    <location>
        <begin position="422"/>
        <end position="457"/>
    </location>
</feature>
<feature type="compositionally biased region" description="Basic and acidic residues" evidence="1">
    <location>
        <begin position="422"/>
        <end position="446"/>
    </location>
</feature>
<evidence type="ECO:0000313" key="3">
    <source>
        <dbReference type="EMBL" id="TNB57499.1"/>
    </source>
</evidence>
<dbReference type="AlphaFoldDB" id="A0AAX2UL55"/>
<protein>
    <recommendedName>
        <fullName evidence="2">MobA/VirD2-like nuclease domain-containing protein</fullName>
    </recommendedName>
</protein>
<dbReference type="KEGG" id="chv:CHELV3228_b0002"/>
<gene>
    <name evidence="3" type="ORF">FDW42_04995</name>
</gene>
<dbReference type="InterPro" id="IPR048178">
    <property type="entry name" value="MobP1_relaxase-like"/>
</dbReference>
<dbReference type="RefSeq" id="WP_082200877.1">
    <property type="nucleotide sequence ID" value="NZ_CP020480.1"/>
</dbReference>
<dbReference type="InterPro" id="IPR005094">
    <property type="entry name" value="Endonuclease_MobA/VirD2"/>
</dbReference>